<dbReference type="RefSeq" id="WP_136640550.1">
    <property type="nucleotide sequence ID" value="NZ_QYRT01000003.1"/>
</dbReference>
<feature type="domain" description="Peptidase S11 D-alanyl-D-alanine carboxypeptidase A N-terminal" evidence="1">
    <location>
        <begin position="62"/>
        <end position="289"/>
    </location>
</feature>
<keyword evidence="2" id="KW-0378">Hydrolase</keyword>
<name>A0A4T2CAD4_9MICO</name>
<dbReference type="OrthoDB" id="5241551at2"/>
<evidence type="ECO:0000313" key="2">
    <source>
        <dbReference type="EMBL" id="TIH40341.1"/>
    </source>
</evidence>
<keyword evidence="2" id="KW-0121">Carboxypeptidase</keyword>
<evidence type="ECO:0000259" key="1">
    <source>
        <dbReference type="Pfam" id="PF00768"/>
    </source>
</evidence>
<protein>
    <submittedName>
        <fullName evidence="2">D-alanyl-D-alanine carboxypeptidase</fullName>
    </submittedName>
</protein>
<dbReference type="Proteomes" id="UP000306192">
    <property type="component" value="Unassembled WGS sequence"/>
</dbReference>
<dbReference type="InterPro" id="IPR012338">
    <property type="entry name" value="Beta-lactam/transpept-like"/>
</dbReference>
<accession>A0A4T2CAD4</accession>
<keyword evidence="3" id="KW-1185">Reference proteome</keyword>
<dbReference type="GO" id="GO:0006508">
    <property type="term" value="P:proteolysis"/>
    <property type="evidence" value="ECO:0007669"/>
    <property type="project" value="InterPro"/>
</dbReference>
<dbReference type="PANTHER" id="PTHR21581:SF33">
    <property type="entry name" value="D-ALANYL-D-ALANINE CARBOXYPEPTIDASE DACB"/>
    <property type="match status" value="1"/>
</dbReference>
<sequence>MPVSRRTLLTRRSVVLVVALVVIAGGIYVPVVLTAAAPAASATLAVPAVAPAAEAVVSTPAAGSSAIALTGSSTILASSGSTTPVPIASVTKILTTLVVLEAKPLTLTDNGPNITLTEADLAILGQTQAEGGSYVLVNVGQVLTERQILDIMLLESANNYSETIAIWAFGSLDNYLTAARAFIAAHNLSGTTVVDSSGLNPASRSTTTDLLTLASLAEANPVLKAIVSTANETVPGLSPLTNTNTLLGSDGIDGMKTGTTDEAGSCLLFSADFTVGGTTLSVVGVVLGAASSADARASVTALLDTAKKGFTVVQLATAGEVVGSYSTVWGSTAPIVASESASTVVWSNSAVSVRSAVTPLSETDPAAATPAGTLTYTVAGPVESTVVTVPLALGAALPGPDGAWRLAHPGELLG</sequence>
<dbReference type="InterPro" id="IPR001967">
    <property type="entry name" value="Peptidase_S11_N"/>
</dbReference>
<organism evidence="2 3">
    <name type="scientific">Subtercola vilae</name>
    <dbReference type="NCBI Taxonomy" id="2056433"/>
    <lineage>
        <taxon>Bacteria</taxon>
        <taxon>Bacillati</taxon>
        <taxon>Actinomycetota</taxon>
        <taxon>Actinomycetes</taxon>
        <taxon>Micrococcales</taxon>
        <taxon>Microbacteriaceae</taxon>
        <taxon>Subtercola</taxon>
    </lineage>
</organism>
<reference evidence="2 3" key="1">
    <citation type="journal article" date="2019" name="Microorganisms">
        <title>Systematic Affiliation and Genome Analysis of Subtercola vilae DB165(T) with Particular Emphasis on Cold Adaptation of an Isolate from a High-Altitude Cold Volcano Lake.</title>
        <authorList>
            <person name="Villalobos A.S."/>
            <person name="Wiese J."/>
            <person name="Imhoff J.F."/>
            <person name="Dorador C."/>
            <person name="Keller A."/>
            <person name="Hentschel U."/>
        </authorList>
    </citation>
    <scope>NUCLEOTIDE SEQUENCE [LARGE SCALE GENOMIC DNA]</scope>
    <source>
        <strain evidence="2 3">DB165</strain>
    </source>
</reference>
<gene>
    <name evidence="2" type="ORF">D4765_01955</name>
</gene>
<dbReference type="GO" id="GO:0009002">
    <property type="term" value="F:serine-type D-Ala-D-Ala carboxypeptidase activity"/>
    <property type="evidence" value="ECO:0007669"/>
    <property type="project" value="InterPro"/>
</dbReference>
<dbReference type="PANTHER" id="PTHR21581">
    <property type="entry name" value="D-ALANYL-D-ALANINE CARBOXYPEPTIDASE"/>
    <property type="match status" value="1"/>
</dbReference>
<dbReference type="EMBL" id="QYRT01000003">
    <property type="protein sequence ID" value="TIH40341.1"/>
    <property type="molecule type" value="Genomic_DNA"/>
</dbReference>
<dbReference type="AlphaFoldDB" id="A0A4T2CAD4"/>
<dbReference type="Pfam" id="PF00768">
    <property type="entry name" value="Peptidase_S11"/>
    <property type="match status" value="1"/>
</dbReference>
<keyword evidence="2" id="KW-0645">Protease</keyword>
<evidence type="ECO:0000313" key="3">
    <source>
        <dbReference type="Proteomes" id="UP000306192"/>
    </source>
</evidence>
<dbReference type="SUPFAM" id="SSF56601">
    <property type="entry name" value="beta-lactamase/transpeptidase-like"/>
    <property type="match status" value="1"/>
</dbReference>
<dbReference type="Gene3D" id="3.40.710.10">
    <property type="entry name" value="DD-peptidase/beta-lactamase superfamily"/>
    <property type="match status" value="1"/>
</dbReference>
<comment type="caution">
    <text evidence="2">The sequence shown here is derived from an EMBL/GenBank/DDBJ whole genome shotgun (WGS) entry which is preliminary data.</text>
</comment>
<proteinExistence type="predicted"/>